<sequence>MHTMKISAGLYRNGLSASDSVYLQLRDALIHGEFPPGAVLSERRLSEKYTVSRTPVREALRKLQDDGLVQASGRNQIVSVLSQKEARDVYRARSAFEALAASLAAERMRDGYLAPVQIQELKRLAQEVDAAAAEGDARLAALQNLRFHKAVAEMGDNWVVIDALNRVWDRIAVASLSNLTDQAWDSEVHRHHESIIRAISDGDPVLAAGRMRNHIDRAATVYITHETEEDYGASSTD</sequence>
<feature type="domain" description="HTH gntR-type" evidence="4">
    <location>
        <begin position="15"/>
        <end position="81"/>
    </location>
</feature>
<dbReference type="SUPFAM" id="SSF46785">
    <property type="entry name" value="Winged helix' DNA-binding domain"/>
    <property type="match status" value="1"/>
</dbReference>
<keyword evidence="6" id="KW-1185">Reference proteome</keyword>
<dbReference type="InterPro" id="IPR008920">
    <property type="entry name" value="TF_FadR/GntR_C"/>
</dbReference>
<dbReference type="EMBL" id="BAABCP010000002">
    <property type="protein sequence ID" value="GAA3948347.1"/>
    <property type="molecule type" value="Genomic_DNA"/>
</dbReference>
<keyword evidence="1" id="KW-0805">Transcription regulation</keyword>
<dbReference type="PRINTS" id="PR00035">
    <property type="entry name" value="HTHGNTR"/>
</dbReference>
<dbReference type="Pfam" id="PF07729">
    <property type="entry name" value="FCD"/>
    <property type="match status" value="1"/>
</dbReference>
<dbReference type="SUPFAM" id="SSF48008">
    <property type="entry name" value="GntR ligand-binding domain-like"/>
    <property type="match status" value="1"/>
</dbReference>
<dbReference type="InterPro" id="IPR000524">
    <property type="entry name" value="Tscrpt_reg_HTH_GntR"/>
</dbReference>
<dbReference type="InterPro" id="IPR011711">
    <property type="entry name" value="GntR_C"/>
</dbReference>
<dbReference type="CDD" id="cd07377">
    <property type="entry name" value="WHTH_GntR"/>
    <property type="match status" value="1"/>
</dbReference>
<dbReference type="SMART" id="SM00895">
    <property type="entry name" value="FCD"/>
    <property type="match status" value="1"/>
</dbReference>
<dbReference type="Gene3D" id="1.20.120.530">
    <property type="entry name" value="GntR ligand-binding domain-like"/>
    <property type="match status" value="1"/>
</dbReference>
<evidence type="ECO:0000256" key="2">
    <source>
        <dbReference type="ARBA" id="ARBA00023125"/>
    </source>
</evidence>
<protein>
    <submittedName>
        <fullName evidence="5">GntR family transcriptional regulator</fullName>
    </submittedName>
</protein>
<dbReference type="SMART" id="SM00345">
    <property type="entry name" value="HTH_GNTR"/>
    <property type="match status" value="1"/>
</dbReference>
<gene>
    <name evidence="5" type="ORF">GCM10022383_27630</name>
</gene>
<evidence type="ECO:0000256" key="1">
    <source>
        <dbReference type="ARBA" id="ARBA00023015"/>
    </source>
</evidence>
<accession>A0ABP7NJ26</accession>
<evidence type="ECO:0000256" key="3">
    <source>
        <dbReference type="ARBA" id="ARBA00023163"/>
    </source>
</evidence>
<dbReference type="PANTHER" id="PTHR43537">
    <property type="entry name" value="TRANSCRIPTIONAL REGULATOR, GNTR FAMILY"/>
    <property type="match status" value="1"/>
</dbReference>
<dbReference type="Pfam" id="PF00392">
    <property type="entry name" value="GntR"/>
    <property type="match status" value="1"/>
</dbReference>
<comment type="caution">
    <text evidence="5">The sequence shown here is derived from an EMBL/GenBank/DDBJ whole genome shotgun (WGS) entry which is preliminary data.</text>
</comment>
<dbReference type="Gene3D" id="1.10.10.10">
    <property type="entry name" value="Winged helix-like DNA-binding domain superfamily/Winged helix DNA-binding domain"/>
    <property type="match status" value="1"/>
</dbReference>
<dbReference type="InterPro" id="IPR036390">
    <property type="entry name" value="WH_DNA-bd_sf"/>
</dbReference>
<dbReference type="Proteomes" id="UP001501591">
    <property type="component" value="Unassembled WGS sequence"/>
</dbReference>
<dbReference type="PANTHER" id="PTHR43537:SF24">
    <property type="entry name" value="GLUCONATE OPERON TRANSCRIPTIONAL REPRESSOR"/>
    <property type="match status" value="1"/>
</dbReference>
<evidence type="ECO:0000313" key="6">
    <source>
        <dbReference type="Proteomes" id="UP001501591"/>
    </source>
</evidence>
<organism evidence="5 6">
    <name type="scientific">Microbacterium soli</name>
    <dbReference type="NCBI Taxonomy" id="446075"/>
    <lineage>
        <taxon>Bacteria</taxon>
        <taxon>Bacillati</taxon>
        <taxon>Actinomycetota</taxon>
        <taxon>Actinomycetes</taxon>
        <taxon>Micrococcales</taxon>
        <taxon>Microbacteriaceae</taxon>
        <taxon>Microbacterium</taxon>
    </lineage>
</organism>
<evidence type="ECO:0000313" key="5">
    <source>
        <dbReference type="EMBL" id="GAA3948347.1"/>
    </source>
</evidence>
<name>A0ABP7NJ26_9MICO</name>
<keyword evidence="2" id="KW-0238">DNA-binding</keyword>
<keyword evidence="3" id="KW-0804">Transcription</keyword>
<proteinExistence type="predicted"/>
<evidence type="ECO:0000259" key="4">
    <source>
        <dbReference type="PROSITE" id="PS50949"/>
    </source>
</evidence>
<dbReference type="PROSITE" id="PS50949">
    <property type="entry name" value="HTH_GNTR"/>
    <property type="match status" value="1"/>
</dbReference>
<reference evidence="6" key="1">
    <citation type="journal article" date="2019" name="Int. J. Syst. Evol. Microbiol.">
        <title>The Global Catalogue of Microorganisms (GCM) 10K type strain sequencing project: providing services to taxonomists for standard genome sequencing and annotation.</title>
        <authorList>
            <consortium name="The Broad Institute Genomics Platform"/>
            <consortium name="The Broad Institute Genome Sequencing Center for Infectious Disease"/>
            <person name="Wu L."/>
            <person name="Ma J."/>
        </authorList>
    </citation>
    <scope>NUCLEOTIDE SEQUENCE [LARGE SCALE GENOMIC DNA]</scope>
    <source>
        <strain evidence="6">JCM 17024</strain>
    </source>
</reference>
<dbReference type="InterPro" id="IPR036388">
    <property type="entry name" value="WH-like_DNA-bd_sf"/>
</dbReference>